<dbReference type="EMBL" id="LHYE01000073">
    <property type="protein sequence ID" value="KXB05856.1"/>
    <property type="molecule type" value="Genomic_DNA"/>
</dbReference>
<feature type="domain" description="Core-binding (CB)" evidence="7">
    <location>
        <begin position="37"/>
        <end position="118"/>
    </location>
</feature>
<evidence type="ECO:0000256" key="5">
    <source>
        <dbReference type="SAM" id="MobiDB-lite"/>
    </source>
</evidence>
<dbReference type="Gene3D" id="1.10.443.10">
    <property type="entry name" value="Intergrase catalytic core"/>
    <property type="match status" value="1"/>
</dbReference>
<sequence length="342" mass="39599">MSDQSSQKELFDFPQDSSPNQKKVEEGEKPDVDVSEVDDDALLEEYLQEAERRYTEGGYNVVKRTLKKFQDFLDGKNVAEAKLENVREFLWAETEEGIREGTMKHRLSDLREMYRYFATYHPELNTPNLDGLSIKDFSTNLPEPIEREALTKEEMDKLINQPSNTRNRLIIAMLYYTGQRANELANTKVDDVNLEERIVHVRAENAKLGKSRKVPIPRKLVSLIRTWLERDRPSYLGSQDSSCFFISKASGGLCNREIAEIVKKNAEEAGIQEVLGEMSDGRKMHKVTPHALRHTFATHLLNRGMRPEHVKELLGHEKLKTTMRYAKVKEEKAFESYDEVFR</sequence>
<dbReference type="GO" id="GO:0003677">
    <property type="term" value="F:DNA binding"/>
    <property type="evidence" value="ECO:0007669"/>
    <property type="project" value="UniProtKB-UniRule"/>
</dbReference>
<keyword evidence="2 4" id="KW-0238">DNA-binding</keyword>
<dbReference type="PROSITE" id="PS51900">
    <property type="entry name" value="CB"/>
    <property type="match status" value="1"/>
</dbReference>
<dbReference type="PANTHER" id="PTHR30349:SF41">
    <property type="entry name" value="INTEGRASE_RECOMBINASE PROTEIN MJ0367-RELATED"/>
    <property type="match status" value="1"/>
</dbReference>
<dbReference type="GO" id="GO:0015074">
    <property type="term" value="P:DNA integration"/>
    <property type="evidence" value="ECO:0007669"/>
    <property type="project" value="UniProtKB-KW"/>
</dbReference>
<feature type="region of interest" description="Disordered" evidence="5">
    <location>
        <begin position="1"/>
        <end position="38"/>
    </location>
</feature>
<dbReference type="PATRIC" id="fig|1698280.3.peg.1140"/>
<evidence type="ECO:0000256" key="2">
    <source>
        <dbReference type="ARBA" id="ARBA00023125"/>
    </source>
</evidence>
<keyword evidence="3" id="KW-0233">DNA recombination</keyword>
<feature type="compositionally biased region" description="Basic and acidic residues" evidence="5">
    <location>
        <begin position="22"/>
        <end position="32"/>
    </location>
</feature>
<dbReference type="AlphaFoldDB" id="A0A133VHD5"/>
<name>A0A133VHD5_9EURY</name>
<protein>
    <recommendedName>
        <fullName evidence="10">Tyr recombinase domain-containing protein</fullName>
    </recommendedName>
</protein>
<dbReference type="InterPro" id="IPR013762">
    <property type="entry name" value="Integrase-like_cat_sf"/>
</dbReference>
<dbReference type="PROSITE" id="PS51898">
    <property type="entry name" value="TYR_RECOMBINASE"/>
    <property type="match status" value="1"/>
</dbReference>
<accession>A0A133VHD5</accession>
<organism evidence="8 9">
    <name type="scientific">candidate division MSBL1 archaeon SCGC-AAA382A20</name>
    <dbReference type="NCBI Taxonomy" id="1698280"/>
    <lineage>
        <taxon>Archaea</taxon>
        <taxon>Methanobacteriati</taxon>
        <taxon>Methanobacteriota</taxon>
        <taxon>candidate division MSBL1</taxon>
    </lineage>
</organism>
<evidence type="ECO:0000259" key="7">
    <source>
        <dbReference type="PROSITE" id="PS51900"/>
    </source>
</evidence>
<dbReference type="GO" id="GO:0006310">
    <property type="term" value="P:DNA recombination"/>
    <property type="evidence" value="ECO:0007669"/>
    <property type="project" value="UniProtKB-KW"/>
</dbReference>
<reference evidence="8 9" key="1">
    <citation type="journal article" date="2016" name="Sci. Rep.">
        <title>Metabolic traits of an uncultured archaeal lineage -MSBL1- from brine pools of the Red Sea.</title>
        <authorList>
            <person name="Mwirichia R."/>
            <person name="Alam I."/>
            <person name="Rashid M."/>
            <person name="Vinu M."/>
            <person name="Ba-Alawi W."/>
            <person name="Anthony Kamau A."/>
            <person name="Kamanda Ngugi D."/>
            <person name="Goker M."/>
            <person name="Klenk H.P."/>
            <person name="Bajic V."/>
            <person name="Stingl U."/>
        </authorList>
    </citation>
    <scope>NUCLEOTIDE SEQUENCE [LARGE SCALE GENOMIC DNA]</scope>
    <source>
        <strain evidence="8">SCGC-AAA382A20</strain>
    </source>
</reference>
<dbReference type="SUPFAM" id="SSF56349">
    <property type="entry name" value="DNA breaking-rejoining enzymes"/>
    <property type="match status" value="1"/>
</dbReference>
<evidence type="ECO:0000256" key="4">
    <source>
        <dbReference type="PROSITE-ProRule" id="PRU01248"/>
    </source>
</evidence>
<gene>
    <name evidence="8" type="ORF">AKJ51_04640</name>
</gene>
<evidence type="ECO:0000256" key="3">
    <source>
        <dbReference type="ARBA" id="ARBA00023172"/>
    </source>
</evidence>
<dbReference type="PANTHER" id="PTHR30349">
    <property type="entry name" value="PHAGE INTEGRASE-RELATED"/>
    <property type="match status" value="1"/>
</dbReference>
<comment type="caution">
    <text evidence="8">The sequence shown here is derived from an EMBL/GenBank/DDBJ whole genome shotgun (WGS) entry which is preliminary data.</text>
</comment>
<evidence type="ECO:0000313" key="8">
    <source>
        <dbReference type="EMBL" id="KXB05856.1"/>
    </source>
</evidence>
<dbReference type="Proteomes" id="UP000070263">
    <property type="component" value="Unassembled WGS sequence"/>
</dbReference>
<keyword evidence="1" id="KW-0229">DNA integration</keyword>
<evidence type="ECO:0000313" key="9">
    <source>
        <dbReference type="Proteomes" id="UP000070263"/>
    </source>
</evidence>
<dbReference type="InterPro" id="IPR010998">
    <property type="entry name" value="Integrase_recombinase_N"/>
</dbReference>
<proteinExistence type="predicted"/>
<evidence type="ECO:0000256" key="1">
    <source>
        <dbReference type="ARBA" id="ARBA00022908"/>
    </source>
</evidence>
<evidence type="ECO:0000259" key="6">
    <source>
        <dbReference type="PROSITE" id="PS51898"/>
    </source>
</evidence>
<dbReference type="InterPro" id="IPR050090">
    <property type="entry name" value="Tyrosine_recombinase_XerCD"/>
</dbReference>
<dbReference type="Pfam" id="PF00589">
    <property type="entry name" value="Phage_integrase"/>
    <property type="match status" value="1"/>
</dbReference>
<feature type="domain" description="Tyr recombinase" evidence="6">
    <location>
        <begin position="145"/>
        <end position="338"/>
    </location>
</feature>
<dbReference type="InterPro" id="IPR011010">
    <property type="entry name" value="DNA_brk_join_enz"/>
</dbReference>
<dbReference type="Gene3D" id="1.10.150.130">
    <property type="match status" value="1"/>
</dbReference>
<keyword evidence="9" id="KW-1185">Reference proteome</keyword>
<evidence type="ECO:0008006" key="10">
    <source>
        <dbReference type="Google" id="ProtNLM"/>
    </source>
</evidence>
<dbReference type="InterPro" id="IPR044068">
    <property type="entry name" value="CB"/>
</dbReference>
<dbReference type="InterPro" id="IPR002104">
    <property type="entry name" value="Integrase_catalytic"/>
</dbReference>